<comment type="subcellular location">
    <subcellularLocation>
        <location evidence="1">Membrane</location>
        <topology evidence="1">Multi-pass membrane protein</topology>
    </subcellularLocation>
</comment>
<feature type="transmembrane region" description="Helical" evidence="5">
    <location>
        <begin position="128"/>
        <end position="149"/>
    </location>
</feature>
<gene>
    <name evidence="7" type="ORF">SCF082_LOCUS4517</name>
</gene>
<feature type="transmembrane region" description="Helical" evidence="5">
    <location>
        <begin position="161"/>
        <end position="180"/>
    </location>
</feature>
<dbReference type="EMBL" id="CAXAMM010002336">
    <property type="protein sequence ID" value="CAK8995807.1"/>
    <property type="molecule type" value="Genomic_DNA"/>
</dbReference>
<dbReference type="Pfam" id="PF03151">
    <property type="entry name" value="TPT"/>
    <property type="match status" value="1"/>
</dbReference>
<keyword evidence="3 5" id="KW-1133">Transmembrane helix</keyword>
<accession>A0ABP0I1D2</accession>
<feature type="domain" description="Sugar phosphate transporter" evidence="6">
    <location>
        <begin position="48"/>
        <end position="212"/>
    </location>
</feature>
<protein>
    <submittedName>
        <fullName evidence="7">Solute carrier family 35 member C2 (Ovarian cancer-overexpressed gene 1 protein)</fullName>
    </submittedName>
</protein>
<evidence type="ECO:0000256" key="2">
    <source>
        <dbReference type="ARBA" id="ARBA00022692"/>
    </source>
</evidence>
<evidence type="ECO:0000259" key="6">
    <source>
        <dbReference type="Pfam" id="PF03151"/>
    </source>
</evidence>
<organism evidence="7 8">
    <name type="scientific">Durusdinium trenchii</name>
    <dbReference type="NCBI Taxonomy" id="1381693"/>
    <lineage>
        <taxon>Eukaryota</taxon>
        <taxon>Sar</taxon>
        <taxon>Alveolata</taxon>
        <taxon>Dinophyceae</taxon>
        <taxon>Suessiales</taxon>
        <taxon>Symbiodiniaceae</taxon>
        <taxon>Durusdinium</taxon>
    </lineage>
</organism>
<keyword evidence="4 5" id="KW-0472">Membrane</keyword>
<reference evidence="7 8" key="1">
    <citation type="submission" date="2024-02" db="EMBL/GenBank/DDBJ databases">
        <authorList>
            <person name="Chen Y."/>
            <person name="Shah S."/>
            <person name="Dougan E. K."/>
            <person name="Thang M."/>
            <person name="Chan C."/>
        </authorList>
    </citation>
    <scope>NUCLEOTIDE SEQUENCE [LARGE SCALE GENOMIC DNA]</scope>
</reference>
<dbReference type="InterPro" id="IPR050186">
    <property type="entry name" value="TPT_transporter"/>
</dbReference>
<keyword evidence="8" id="KW-1185">Reference proteome</keyword>
<keyword evidence="2 5" id="KW-0812">Transmembrane</keyword>
<comment type="caution">
    <text evidence="7">The sequence shown here is derived from an EMBL/GenBank/DDBJ whole genome shotgun (WGS) entry which is preliminary data.</text>
</comment>
<dbReference type="PANTHER" id="PTHR11132">
    <property type="entry name" value="SOLUTE CARRIER FAMILY 35"/>
    <property type="match status" value="1"/>
</dbReference>
<name>A0ABP0I1D2_9DINO</name>
<evidence type="ECO:0000313" key="8">
    <source>
        <dbReference type="Proteomes" id="UP001642464"/>
    </source>
</evidence>
<dbReference type="Proteomes" id="UP001642464">
    <property type="component" value="Unassembled WGS sequence"/>
</dbReference>
<evidence type="ECO:0000256" key="3">
    <source>
        <dbReference type="ARBA" id="ARBA00022989"/>
    </source>
</evidence>
<sequence>MNSHVASILQELVFFLSLVCISETLRRLLRRAKPQSRAVEGLLICSLVLGVSITLVLLNKWVMTSWKGGLPFPLLYTMSHMVLKGCFALSYLKVTCQPLGLPSRGACCGATLVGVMTALDVAASNMSFLFITVAFYTMLKSASLIFILAAHSAFRTSHRSFGIAGTVLLIALGIFMTSYGETEFDVQGFWLVISSELFAAMRWLATQKTLHASGLSVARKETTWVEPWASVAKRSPASSLTLAPIVWWRERHKLKLLAEVTSNIAMWSALALAAWAFLPPVLGNYPAITPEEVWCTVPNYRYYRWTVIKARGYPISESLDCSYSPKPDGCSCSVSSECLSGYCIGGTNCSYPIYQVAELEFYRGGSKVNTQKVNDTEFDAYRVVNMNEIPQTWGIWELEFYSDTSCSTLINGNGTVISSSAMAAGFGHSIDHTAPLGLHDTPRTYWQSRPFDPPMTFDLHGPAMYAFDGNLTTNWWADCRPCAAQSQWLGLSFAEAQKVKCIRVVQDKDHDYASFSLGLEARNISTGSWVHVTTFNAATWAYGGVWEQLVVPQGVAFLSDLSHARALDGDLSSTVVDLVGVAMEFDFGVETELDAFRFATALEPSDDRQVTHDGVACHLDGRCFRDPVQWTLEGSLDRSTWVVVQAQNASDYLTPIYRRTWVGLQRLTHLVSLDITDIWPDGRGTCAVRR</sequence>
<proteinExistence type="predicted"/>
<dbReference type="InterPro" id="IPR004853">
    <property type="entry name" value="Sugar_P_trans_dom"/>
</dbReference>
<evidence type="ECO:0000256" key="5">
    <source>
        <dbReference type="SAM" id="Phobius"/>
    </source>
</evidence>
<evidence type="ECO:0000256" key="4">
    <source>
        <dbReference type="ARBA" id="ARBA00023136"/>
    </source>
</evidence>
<dbReference type="Gene3D" id="2.60.120.260">
    <property type="entry name" value="Galactose-binding domain-like"/>
    <property type="match status" value="1"/>
</dbReference>
<feature type="transmembrane region" description="Helical" evidence="5">
    <location>
        <begin position="41"/>
        <end position="62"/>
    </location>
</feature>
<evidence type="ECO:0000256" key="1">
    <source>
        <dbReference type="ARBA" id="ARBA00004141"/>
    </source>
</evidence>
<evidence type="ECO:0000313" key="7">
    <source>
        <dbReference type="EMBL" id="CAK8995807.1"/>
    </source>
</evidence>